<proteinExistence type="predicted"/>
<feature type="transmembrane region" description="Helical" evidence="1">
    <location>
        <begin position="401"/>
        <end position="420"/>
    </location>
</feature>
<evidence type="ECO:0000313" key="3">
    <source>
        <dbReference type="EMBL" id="MBM3331098.1"/>
    </source>
</evidence>
<keyword evidence="1" id="KW-0472">Membrane</keyword>
<keyword evidence="1" id="KW-0812">Transmembrane</keyword>
<feature type="transmembrane region" description="Helical" evidence="1">
    <location>
        <begin position="349"/>
        <end position="369"/>
    </location>
</feature>
<feature type="domain" description="Glycosyltransferase 2-like" evidence="2">
    <location>
        <begin position="49"/>
        <end position="217"/>
    </location>
</feature>
<dbReference type="AlphaFoldDB" id="A0A937XCW9"/>
<name>A0A937XCW9_UNCW3</name>
<dbReference type="Proteomes" id="UP000779900">
    <property type="component" value="Unassembled WGS sequence"/>
</dbReference>
<evidence type="ECO:0000313" key="4">
    <source>
        <dbReference type="Proteomes" id="UP000779900"/>
    </source>
</evidence>
<keyword evidence="1" id="KW-1133">Transmembrane helix</keyword>
<reference evidence="3" key="1">
    <citation type="submission" date="2019-03" db="EMBL/GenBank/DDBJ databases">
        <title>Lake Tanganyika Metagenome-Assembled Genomes (MAGs).</title>
        <authorList>
            <person name="Tran P."/>
        </authorList>
    </citation>
    <scope>NUCLEOTIDE SEQUENCE</scope>
    <source>
        <strain evidence="3">K_DeepCast_150m_m2_040</strain>
    </source>
</reference>
<accession>A0A937XCW9</accession>
<feature type="transmembrane region" description="Helical" evidence="1">
    <location>
        <begin position="320"/>
        <end position="337"/>
    </location>
</feature>
<dbReference type="PANTHER" id="PTHR43646:SF3">
    <property type="entry name" value="SLR1566 PROTEIN"/>
    <property type="match status" value="1"/>
</dbReference>
<gene>
    <name evidence="3" type="ORF">FJY68_04500</name>
</gene>
<dbReference type="Gene3D" id="3.90.550.10">
    <property type="entry name" value="Spore Coat Polysaccharide Biosynthesis Protein SpsA, Chain A"/>
    <property type="match status" value="1"/>
</dbReference>
<dbReference type="Pfam" id="PF00535">
    <property type="entry name" value="Glycos_transf_2"/>
    <property type="match status" value="1"/>
</dbReference>
<comment type="caution">
    <text evidence="3">The sequence shown here is derived from an EMBL/GenBank/DDBJ whole genome shotgun (WGS) entry which is preliminary data.</text>
</comment>
<dbReference type="SUPFAM" id="SSF53448">
    <property type="entry name" value="Nucleotide-diphospho-sugar transferases"/>
    <property type="match status" value="1"/>
</dbReference>
<dbReference type="InterPro" id="IPR001173">
    <property type="entry name" value="Glyco_trans_2-like"/>
</dbReference>
<organism evidence="3 4">
    <name type="scientific">candidate division WOR-3 bacterium</name>
    <dbReference type="NCBI Taxonomy" id="2052148"/>
    <lineage>
        <taxon>Bacteria</taxon>
        <taxon>Bacteria division WOR-3</taxon>
    </lineage>
</organism>
<dbReference type="PANTHER" id="PTHR43646">
    <property type="entry name" value="GLYCOSYLTRANSFERASE"/>
    <property type="match status" value="1"/>
</dbReference>
<dbReference type="InterPro" id="IPR029044">
    <property type="entry name" value="Nucleotide-diphossugar_trans"/>
</dbReference>
<dbReference type="EMBL" id="VGIR01000018">
    <property type="protein sequence ID" value="MBM3331098.1"/>
    <property type="molecule type" value="Genomic_DNA"/>
</dbReference>
<protein>
    <submittedName>
        <fullName evidence="3">Glycosyltransferase</fullName>
    </submittedName>
</protein>
<evidence type="ECO:0000256" key="1">
    <source>
        <dbReference type="SAM" id="Phobius"/>
    </source>
</evidence>
<evidence type="ECO:0000259" key="2">
    <source>
        <dbReference type="Pfam" id="PF00535"/>
    </source>
</evidence>
<sequence>MMELMTHLAVLQWVALALAFYVLAVCLGNLLTMPRLGRYPSQPHYPRVSILVPARNEEENLPRLIPSLLAQDYPDFEVVVLDDNSTDRTAQILAQFARRDSRVRVLSGLPRPPGWVGKNWACQQLSEETSGDWILFTDADTVHAPGALRAAMDAALPGRLEFVSAIVGQEIRTWGERLVVPFYSIHHVFCTIPFELCRRLHLPISAANGQFMLFRRQAYDWIGGYASVRGEVLDDRAFAARVVAHGLNWCFCDAHRFVTCRMYKNWAGVVEGFTKGVFAAFDRALAPFALAWAGIVLLFFLPPAVLVLAGLGIALAPSQLPLALAGIAVPLCFLLLSGRRFGVPSYLAFLYPATVSLALFVAVRSVVMLSTGHATWKGRTIEAAGESGPNRALRPAPGLRTAALVFWFLDVGLTAIGYAYHRLRR</sequence>
<feature type="transmembrane region" description="Helical" evidence="1">
    <location>
        <begin position="289"/>
        <end position="313"/>
    </location>
</feature>